<evidence type="ECO:0000259" key="5">
    <source>
        <dbReference type="Pfam" id="PF03446"/>
    </source>
</evidence>
<accession>F0Y1L6</accession>
<dbReference type="PANTHER" id="PTHR43580">
    <property type="entry name" value="OXIDOREDUCTASE GLYR1-RELATED"/>
    <property type="match status" value="1"/>
</dbReference>
<dbReference type="PIRSF" id="PIRSF000103">
    <property type="entry name" value="HIBADH"/>
    <property type="match status" value="1"/>
</dbReference>
<dbReference type="InterPro" id="IPR015815">
    <property type="entry name" value="HIBADH-related"/>
</dbReference>
<dbReference type="GeneID" id="20219474"/>
<dbReference type="AlphaFoldDB" id="F0Y1L6"/>
<feature type="domain" description="3-hydroxyisobutyrate dehydrogenase-like NAD-binding" evidence="6">
    <location>
        <begin position="176"/>
        <end position="291"/>
    </location>
</feature>
<evidence type="ECO:0000256" key="2">
    <source>
        <dbReference type="ARBA" id="ARBA00023002"/>
    </source>
</evidence>
<evidence type="ECO:0000256" key="4">
    <source>
        <dbReference type="PIRSR" id="PIRSR000103-1"/>
    </source>
</evidence>
<dbReference type="OrthoDB" id="435038at2759"/>
<evidence type="ECO:0000259" key="6">
    <source>
        <dbReference type="Pfam" id="PF14833"/>
    </source>
</evidence>
<dbReference type="eggNOG" id="KOG0409">
    <property type="taxonomic scope" value="Eukaryota"/>
</dbReference>
<feature type="domain" description="6-phosphogluconate dehydrogenase NADP-binding" evidence="5">
    <location>
        <begin position="5"/>
        <end position="151"/>
    </location>
</feature>
<dbReference type="InterPro" id="IPR008927">
    <property type="entry name" value="6-PGluconate_DH-like_C_sf"/>
</dbReference>
<evidence type="ECO:0000313" key="7">
    <source>
        <dbReference type="EMBL" id="EGB10916.1"/>
    </source>
</evidence>
<evidence type="ECO:0000256" key="1">
    <source>
        <dbReference type="ARBA" id="ARBA00007598"/>
    </source>
</evidence>
<evidence type="ECO:0000256" key="3">
    <source>
        <dbReference type="ARBA" id="ARBA00023027"/>
    </source>
</evidence>
<dbReference type="Gene3D" id="1.10.1040.10">
    <property type="entry name" value="N-(1-d-carboxylethyl)-l-norvaline Dehydrogenase, domain 2"/>
    <property type="match status" value="1"/>
</dbReference>
<comment type="similarity">
    <text evidence="1">Belongs to the HIBADH-related family. NP60 subfamily.</text>
</comment>
<dbReference type="Proteomes" id="UP000002729">
    <property type="component" value="Unassembled WGS sequence"/>
</dbReference>
<dbReference type="InterPro" id="IPR036291">
    <property type="entry name" value="NAD(P)-bd_dom_sf"/>
</dbReference>
<dbReference type="EMBL" id="GL833123">
    <property type="protein sequence ID" value="EGB10916.1"/>
    <property type="molecule type" value="Genomic_DNA"/>
</dbReference>
<protein>
    <recommendedName>
        <fullName evidence="9">3-hydroxyisobutyrate dehydrogenase</fullName>
    </recommendedName>
</protein>
<dbReference type="InterPro" id="IPR006115">
    <property type="entry name" value="6PGDH_NADP-bd"/>
</dbReference>
<organism evidence="8">
    <name type="scientific">Aureococcus anophagefferens</name>
    <name type="common">Harmful bloom alga</name>
    <dbReference type="NCBI Taxonomy" id="44056"/>
    <lineage>
        <taxon>Eukaryota</taxon>
        <taxon>Sar</taxon>
        <taxon>Stramenopiles</taxon>
        <taxon>Ochrophyta</taxon>
        <taxon>Pelagophyceae</taxon>
        <taxon>Pelagomonadales</taxon>
        <taxon>Pelagomonadaceae</taxon>
        <taxon>Aureococcus</taxon>
    </lineage>
</organism>
<proteinExistence type="inferred from homology"/>
<dbReference type="KEGG" id="aaf:AURANDRAFT_21710"/>
<gene>
    <name evidence="7" type="ORF">AURANDRAFT_21710</name>
</gene>
<dbReference type="InterPro" id="IPR051265">
    <property type="entry name" value="HIBADH-related_NP60_sf"/>
</dbReference>
<keyword evidence="3" id="KW-0520">NAD</keyword>
<reference evidence="7 8" key="1">
    <citation type="journal article" date="2011" name="Proc. Natl. Acad. Sci. U.S.A.">
        <title>Niche of harmful alga Aureococcus anophagefferens revealed through ecogenomics.</title>
        <authorList>
            <person name="Gobler C.J."/>
            <person name="Berry D.L."/>
            <person name="Dyhrman S.T."/>
            <person name="Wilhelm S.W."/>
            <person name="Salamov A."/>
            <person name="Lobanov A.V."/>
            <person name="Zhang Y."/>
            <person name="Collier J.L."/>
            <person name="Wurch L.L."/>
            <person name="Kustka A.B."/>
            <person name="Dill B.D."/>
            <person name="Shah M."/>
            <person name="VerBerkmoes N.C."/>
            <person name="Kuo A."/>
            <person name="Terry A."/>
            <person name="Pangilinan J."/>
            <person name="Lindquist E.A."/>
            <person name="Lucas S."/>
            <person name="Paulsen I.T."/>
            <person name="Hattenrath-Lehmann T.K."/>
            <person name="Talmage S.C."/>
            <person name="Walker E.A."/>
            <person name="Koch F."/>
            <person name="Burson A.M."/>
            <person name="Marcoval M.A."/>
            <person name="Tang Y.Z."/>
            <person name="Lecleir G.R."/>
            <person name="Coyne K.J."/>
            <person name="Berg G.M."/>
            <person name="Bertrand E.M."/>
            <person name="Saito M.A."/>
            <person name="Gladyshev V.N."/>
            <person name="Grigoriev I.V."/>
        </authorList>
    </citation>
    <scope>NUCLEOTIDE SEQUENCE [LARGE SCALE GENOMIC DNA]</scope>
    <source>
        <strain evidence="8">CCMP 1984</strain>
    </source>
</reference>
<dbReference type="Pfam" id="PF14833">
    <property type="entry name" value="NAD_binding_11"/>
    <property type="match status" value="1"/>
</dbReference>
<evidence type="ECO:0008006" key="9">
    <source>
        <dbReference type="Google" id="ProtNLM"/>
    </source>
</evidence>
<dbReference type="Gene3D" id="3.40.50.720">
    <property type="entry name" value="NAD(P)-binding Rossmann-like Domain"/>
    <property type="match status" value="1"/>
</dbReference>
<dbReference type="InterPro" id="IPR029154">
    <property type="entry name" value="HIBADH-like_NADP-bd"/>
</dbReference>
<feature type="active site" evidence="4">
    <location>
        <position position="177"/>
    </location>
</feature>
<dbReference type="GO" id="GO:0051287">
    <property type="term" value="F:NAD binding"/>
    <property type="evidence" value="ECO:0007669"/>
    <property type="project" value="InterPro"/>
</dbReference>
<dbReference type="OMA" id="IFSCIAN"/>
<name>F0Y1L6_AURAN</name>
<dbReference type="SUPFAM" id="SSF48179">
    <property type="entry name" value="6-phosphogluconate dehydrogenase C-terminal domain-like"/>
    <property type="match status" value="1"/>
</dbReference>
<evidence type="ECO:0000313" key="8">
    <source>
        <dbReference type="Proteomes" id="UP000002729"/>
    </source>
</evidence>
<sequence>MATQRVGFLGLGVMGKQMAQRLLKQGTEVVVWNRSADKCAPLVALGATALATPAEVVDACSVTHGMLADPKASEAVCLGADGVASAAKVGKSYLDHSTIDEATGARLAAAVGATGARFLAAPVSGGWRDAAAGELLFVCGGDRTLFDEVTAPGASLAVMGSKHWHVGESSEGPARAKLMLQIMMGTYIAALGETLALADKAGLDQAQIMDMFDSSAMANPISKAKGQLMIDGDDRRNYAPNFQVYLQQKDLRLALQLADDLAQPAPLAAAANAQYVAARKRGHAHDDFAAVRAAYD</sequence>
<dbReference type="InterPro" id="IPR002204">
    <property type="entry name" value="3-OH-isobutyrate_DH-rel_CS"/>
</dbReference>
<dbReference type="InterPro" id="IPR013328">
    <property type="entry name" value="6PGD_dom2"/>
</dbReference>
<dbReference type="Pfam" id="PF03446">
    <property type="entry name" value="NAD_binding_2"/>
    <property type="match status" value="1"/>
</dbReference>
<keyword evidence="2" id="KW-0560">Oxidoreductase</keyword>
<keyword evidence="8" id="KW-1185">Reference proteome</keyword>
<dbReference type="InParanoid" id="F0Y1L6"/>
<dbReference type="GO" id="GO:0050661">
    <property type="term" value="F:NADP binding"/>
    <property type="evidence" value="ECO:0007669"/>
    <property type="project" value="InterPro"/>
</dbReference>
<dbReference type="SUPFAM" id="SSF51735">
    <property type="entry name" value="NAD(P)-binding Rossmann-fold domains"/>
    <property type="match status" value="1"/>
</dbReference>
<dbReference type="GO" id="GO:0016491">
    <property type="term" value="F:oxidoreductase activity"/>
    <property type="evidence" value="ECO:0007669"/>
    <property type="project" value="UniProtKB-KW"/>
</dbReference>
<dbReference type="RefSeq" id="XP_009034489.1">
    <property type="nucleotide sequence ID" value="XM_009036241.1"/>
</dbReference>
<dbReference type="PROSITE" id="PS00895">
    <property type="entry name" value="3_HYDROXYISOBUT_DH"/>
    <property type="match status" value="1"/>
</dbReference>
<dbReference type="PANTHER" id="PTHR43580:SF2">
    <property type="entry name" value="CYTOKINE-LIKE NUCLEAR FACTOR N-PAC"/>
    <property type="match status" value="1"/>
</dbReference>